<evidence type="ECO:0008006" key="3">
    <source>
        <dbReference type="Google" id="ProtNLM"/>
    </source>
</evidence>
<evidence type="ECO:0000313" key="1">
    <source>
        <dbReference type="EMBL" id="TCC98474.1"/>
    </source>
</evidence>
<evidence type="ECO:0000313" key="2">
    <source>
        <dbReference type="Proteomes" id="UP000291117"/>
    </source>
</evidence>
<proteinExistence type="predicted"/>
<name>A0A4R0NI46_9SPHI</name>
<dbReference type="OrthoDB" id="790983at2"/>
<dbReference type="Proteomes" id="UP000291117">
    <property type="component" value="Unassembled WGS sequence"/>
</dbReference>
<reference evidence="1 2" key="1">
    <citation type="submission" date="2019-02" db="EMBL/GenBank/DDBJ databases">
        <title>Pedobacter sp. RP-3-8 sp. nov., isolated from Arctic soil.</title>
        <authorList>
            <person name="Dahal R.H."/>
        </authorList>
    </citation>
    <scope>NUCLEOTIDE SEQUENCE [LARGE SCALE GENOMIC DNA]</scope>
    <source>
        <strain evidence="1 2">RP-3-8</strain>
    </source>
</reference>
<gene>
    <name evidence="1" type="ORF">EZ444_04105</name>
</gene>
<dbReference type="AlphaFoldDB" id="A0A4R0NI46"/>
<organism evidence="1 2">
    <name type="scientific">Pedobacter hiemivivus</name>
    <dbReference type="NCBI Taxonomy" id="2530454"/>
    <lineage>
        <taxon>Bacteria</taxon>
        <taxon>Pseudomonadati</taxon>
        <taxon>Bacteroidota</taxon>
        <taxon>Sphingobacteriia</taxon>
        <taxon>Sphingobacteriales</taxon>
        <taxon>Sphingobacteriaceae</taxon>
        <taxon>Pedobacter</taxon>
    </lineage>
</organism>
<dbReference type="RefSeq" id="WP_131607457.1">
    <property type="nucleotide sequence ID" value="NZ_SJSM01000002.1"/>
</dbReference>
<protein>
    <recommendedName>
        <fullName evidence="3">RteC protein</fullName>
    </recommendedName>
</protein>
<accession>A0A4R0NI46</accession>
<keyword evidence="2" id="KW-1185">Reference proteome</keyword>
<dbReference type="EMBL" id="SJSM01000002">
    <property type="protein sequence ID" value="TCC98474.1"/>
    <property type="molecule type" value="Genomic_DNA"/>
</dbReference>
<dbReference type="Pfam" id="PF09357">
    <property type="entry name" value="RteC"/>
    <property type="match status" value="1"/>
</dbReference>
<comment type="caution">
    <text evidence="1">The sequence shown here is derived from an EMBL/GenBank/DDBJ whole genome shotgun (WGS) entry which is preliminary data.</text>
</comment>
<dbReference type="InterPro" id="IPR018534">
    <property type="entry name" value="Tet_reg_excision_RteC"/>
</dbReference>
<sequence length="285" mass="33828">MRKNNNAKQEFRDLRLRLKAIAARDDFSLLGRFNESISLINVFLSAVRERVTTVAFKDQLEEVYFFKFEKPEYYALKIYEVSLFGILNQRPVGTDEMLRDYYLEELTFISRFFKQYAFLYEYYRSGFTQMDELLFLREGMAPDVLLPEFWELDPEFSTPGDYLFSKFIAYERLRDFILGELRVLELRAAAVVAPVGGDKKWADWTGEVVNLVELGYALYTSRQIGDGKVSLAEIFRWLEESFRVEVGIPANRFREIKRRKRISRTHFTDLLRENLLKYMDNDLDD</sequence>